<gene>
    <name evidence="3" type="ORF">C8E02_2481</name>
</gene>
<dbReference type="AlphaFoldDB" id="A0A495BA21"/>
<protein>
    <submittedName>
        <fullName evidence="3">Double zinc ribbon protein</fullName>
    </submittedName>
</protein>
<keyword evidence="1" id="KW-0812">Transmembrane</keyword>
<dbReference type="Pfam" id="PF13240">
    <property type="entry name" value="Zn_Ribbon_1"/>
    <property type="match status" value="1"/>
</dbReference>
<comment type="caution">
    <text evidence="3">The sequence shown here is derived from an EMBL/GenBank/DDBJ whole genome shotgun (WGS) entry which is preliminary data.</text>
</comment>
<dbReference type="EMBL" id="RBID01000016">
    <property type="protein sequence ID" value="RKQ57024.1"/>
    <property type="molecule type" value="Genomic_DNA"/>
</dbReference>
<sequence length="362" mass="39500">MSRFCTQCGTVNEADARFCDACGKPLKPRAAAPAPEAKPSASAATELDAPLTPALPARRLPWPWLGGGVALLLLLAAAAWYWLQPQEPSREVFMAAINQHLAQHDADYRRKVCLRNLPYGKQSLVTSPFDQASNAWLGELVKAGLYAAPQKISNGFFGEQLEYQQTDLARTAVVDGRLCVGSGIEAVAVTQWSPPQAMGELLVSQVRYDFQPRQPVAWLTPAIRRELFGEAGKGEARIMLLRKDGRWQVADDGERQALEVAVFMQALAKEGIERAGEQASTGLKAWLGRLFGPAEPSADDIWQALLDYSPLLASQQQGYAKQDCTALAQQPDTFSCRIRVGGGSERVLLSKNGDGVWQLRLP</sequence>
<keyword evidence="1" id="KW-1133">Transmembrane helix</keyword>
<accession>A0A495BA21</accession>
<dbReference type="InterPro" id="IPR026870">
    <property type="entry name" value="Zinc_ribbon_dom"/>
</dbReference>
<evidence type="ECO:0000313" key="3">
    <source>
        <dbReference type="EMBL" id="RKQ57024.1"/>
    </source>
</evidence>
<keyword evidence="1" id="KW-0472">Membrane</keyword>
<evidence type="ECO:0000256" key="1">
    <source>
        <dbReference type="SAM" id="Phobius"/>
    </source>
</evidence>
<evidence type="ECO:0000259" key="2">
    <source>
        <dbReference type="Pfam" id="PF13240"/>
    </source>
</evidence>
<dbReference type="RefSeq" id="WP_211329241.1">
    <property type="nucleotide sequence ID" value="NZ_RBID01000016.1"/>
</dbReference>
<feature type="domain" description="Zinc-ribbon" evidence="2">
    <location>
        <begin position="4"/>
        <end position="26"/>
    </location>
</feature>
<reference evidence="3 4" key="1">
    <citation type="submission" date="2018-10" db="EMBL/GenBank/DDBJ databases">
        <title>Genomic Encyclopedia of Type Strains, Phase IV (KMG-IV): sequencing the most valuable type-strain genomes for metagenomic binning, comparative biology and taxonomic classification.</title>
        <authorList>
            <person name="Goeker M."/>
        </authorList>
    </citation>
    <scope>NUCLEOTIDE SEQUENCE [LARGE SCALE GENOMIC DNA]</scope>
    <source>
        <strain evidence="3 4">DSM 3303</strain>
    </source>
</reference>
<evidence type="ECO:0000313" key="4">
    <source>
        <dbReference type="Proteomes" id="UP000279384"/>
    </source>
</evidence>
<dbReference type="Proteomes" id="UP000279384">
    <property type="component" value="Unassembled WGS sequence"/>
</dbReference>
<organism evidence="3 4">
    <name type="scientific">Vogesella indigofera</name>
    <name type="common">Pseudomonas indigofera</name>
    <dbReference type="NCBI Taxonomy" id="45465"/>
    <lineage>
        <taxon>Bacteria</taxon>
        <taxon>Pseudomonadati</taxon>
        <taxon>Pseudomonadota</taxon>
        <taxon>Betaproteobacteria</taxon>
        <taxon>Neisseriales</taxon>
        <taxon>Chromobacteriaceae</taxon>
        <taxon>Vogesella</taxon>
    </lineage>
</organism>
<name>A0A495BA21_VOGIN</name>
<feature type="transmembrane region" description="Helical" evidence="1">
    <location>
        <begin position="62"/>
        <end position="83"/>
    </location>
</feature>
<proteinExistence type="predicted"/>